<dbReference type="AlphaFoldDB" id="A0A9E7ED57"/>
<evidence type="ECO:0000313" key="2">
    <source>
        <dbReference type="Proteomes" id="UP001055439"/>
    </source>
</evidence>
<accession>A0A9E7ED57</accession>
<gene>
    <name evidence="1" type="ORF">MUK42_09235</name>
</gene>
<evidence type="ECO:0000313" key="1">
    <source>
        <dbReference type="EMBL" id="URD74737.1"/>
    </source>
</evidence>
<dbReference type="Proteomes" id="UP001055439">
    <property type="component" value="Chromosome 1"/>
</dbReference>
<proteinExistence type="predicted"/>
<keyword evidence="2" id="KW-1185">Reference proteome</keyword>
<dbReference type="EMBL" id="CP097502">
    <property type="protein sequence ID" value="URD74737.1"/>
    <property type="molecule type" value="Genomic_DNA"/>
</dbReference>
<sequence>MHDSCYSSTRFLTRLCIKNGVIRRRHTNAHHSFAIKYNSAHLRLYLLLDITISSACTWFVLGLHKQGDQKQRGFSCFAAGGRSLGDVKSPCKQIVPRLTAEANHVAWHVDEVLPPVACPLDRHLTREPAGGLGDGRILHVQHHLPADPPGKRLHRQHAAAGQYHGVQPGTLRLTHHLLVSGIGEAHPVLGVGHHRRELVGLDLFLHLLRPLGNRDGWYGISVRAYGPDADTRPHRSHGLGHDHPWLLQLLQQVLLHRDRSVRLGLGRAR</sequence>
<name>A0A9E7ED57_9LILI</name>
<organism evidence="1 2">
    <name type="scientific">Musa troglodytarum</name>
    <name type="common">fe'i banana</name>
    <dbReference type="NCBI Taxonomy" id="320322"/>
    <lineage>
        <taxon>Eukaryota</taxon>
        <taxon>Viridiplantae</taxon>
        <taxon>Streptophyta</taxon>
        <taxon>Embryophyta</taxon>
        <taxon>Tracheophyta</taxon>
        <taxon>Spermatophyta</taxon>
        <taxon>Magnoliopsida</taxon>
        <taxon>Liliopsida</taxon>
        <taxon>Zingiberales</taxon>
        <taxon>Musaceae</taxon>
        <taxon>Musa</taxon>
    </lineage>
</organism>
<protein>
    <submittedName>
        <fullName evidence="1">Uncharacterized protein</fullName>
    </submittedName>
</protein>
<reference evidence="1" key="1">
    <citation type="submission" date="2022-05" db="EMBL/GenBank/DDBJ databases">
        <title>The Musa troglodytarum L. genome provides insights into the mechanism of non-climacteric behaviour and enrichment of carotenoids.</title>
        <authorList>
            <person name="Wang J."/>
        </authorList>
    </citation>
    <scope>NUCLEOTIDE SEQUENCE</scope>
    <source>
        <tissue evidence="1">Leaf</tissue>
    </source>
</reference>